<dbReference type="AlphaFoldDB" id="A0A165M8T4"/>
<proteinExistence type="predicted"/>
<evidence type="ECO:0000313" key="2">
    <source>
        <dbReference type="EMBL" id="KZT65369.1"/>
    </source>
</evidence>
<reference evidence="2 3" key="1">
    <citation type="journal article" date="2016" name="Mol. Biol. Evol.">
        <title>Comparative Genomics of Early-Diverging Mushroom-Forming Fungi Provides Insights into the Origins of Lignocellulose Decay Capabilities.</title>
        <authorList>
            <person name="Nagy L.G."/>
            <person name="Riley R."/>
            <person name="Tritt A."/>
            <person name="Adam C."/>
            <person name="Daum C."/>
            <person name="Floudas D."/>
            <person name="Sun H."/>
            <person name="Yadav J.S."/>
            <person name="Pangilinan J."/>
            <person name="Larsson K.H."/>
            <person name="Matsuura K."/>
            <person name="Barry K."/>
            <person name="Labutti K."/>
            <person name="Kuo R."/>
            <person name="Ohm R.A."/>
            <person name="Bhattacharya S.S."/>
            <person name="Shirouzu T."/>
            <person name="Yoshinaga Y."/>
            <person name="Martin F.M."/>
            <person name="Grigoriev I.V."/>
            <person name="Hibbett D.S."/>
        </authorList>
    </citation>
    <scope>NUCLEOTIDE SEQUENCE [LARGE SCALE GENOMIC DNA]</scope>
    <source>
        <strain evidence="2 3">L-15889</strain>
    </source>
</reference>
<protein>
    <recommendedName>
        <fullName evidence="4">Secreted protein</fullName>
    </recommendedName>
</protein>
<sequence>MGLIVFRCLGQCVAAACLTPKQRIHWLKWGGLASPISGSSLFTFEHRSRHWLVSVCDPTLTSLVPYAFLSLTISTIYDTTPASFTTPSTC</sequence>
<feature type="signal peptide" evidence="1">
    <location>
        <begin position="1"/>
        <end position="15"/>
    </location>
</feature>
<dbReference type="EMBL" id="KV429107">
    <property type="protein sequence ID" value="KZT65369.1"/>
    <property type="molecule type" value="Genomic_DNA"/>
</dbReference>
<gene>
    <name evidence="2" type="ORF">DAEQUDRAFT_531550</name>
</gene>
<accession>A0A165M8T4</accession>
<name>A0A165M8T4_9APHY</name>
<keyword evidence="3" id="KW-1185">Reference proteome</keyword>
<keyword evidence="1" id="KW-0732">Signal</keyword>
<evidence type="ECO:0000313" key="3">
    <source>
        <dbReference type="Proteomes" id="UP000076727"/>
    </source>
</evidence>
<evidence type="ECO:0000256" key="1">
    <source>
        <dbReference type="SAM" id="SignalP"/>
    </source>
</evidence>
<dbReference type="Proteomes" id="UP000076727">
    <property type="component" value="Unassembled WGS sequence"/>
</dbReference>
<feature type="chain" id="PRO_5013017689" description="Secreted protein" evidence="1">
    <location>
        <begin position="16"/>
        <end position="90"/>
    </location>
</feature>
<evidence type="ECO:0008006" key="4">
    <source>
        <dbReference type="Google" id="ProtNLM"/>
    </source>
</evidence>
<organism evidence="2 3">
    <name type="scientific">Daedalea quercina L-15889</name>
    <dbReference type="NCBI Taxonomy" id="1314783"/>
    <lineage>
        <taxon>Eukaryota</taxon>
        <taxon>Fungi</taxon>
        <taxon>Dikarya</taxon>
        <taxon>Basidiomycota</taxon>
        <taxon>Agaricomycotina</taxon>
        <taxon>Agaricomycetes</taxon>
        <taxon>Polyporales</taxon>
        <taxon>Fomitopsis</taxon>
    </lineage>
</organism>